<name>K7GFW3_PELSI</name>
<evidence type="ECO:0000256" key="11">
    <source>
        <dbReference type="ARBA" id="ARBA00023242"/>
    </source>
</evidence>
<evidence type="ECO:0000256" key="6">
    <source>
        <dbReference type="ARBA" id="ARBA00022553"/>
    </source>
</evidence>
<dbReference type="FunFam" id="1.10.10.60:FF:000273">
    <property type="entry name" value="MIS18 binding protein 1"/>
    <property type="match status" value="1"/>
</dbReference>
<dbReference type="EMBL" id="AGCU01069312">
    <property type="status" value="NOT_ANNOTATED_CDS"/>
    <property type="molecule type" value="Genomic_DNA"/>
</dbReference>
<evidence type="ECO:0000256" key="10">
    <source>
        <dbReference type="ARBA" id="ARBA00023125"/>
    </source>
</evidence>
<dbReference type="GO" id="GO:0000775">
    <property type="term" value="C:chromosome, centromeric region"/>
    <property type="evidence" value="ECO:0007669"/>
    <property type="project" value="UniProtKB-SubCell"/>
</dbReference>
<dbReference type="PANTHER" id="PTHR16124:SF3">
    <property type="entry name" value="MIS18-BINDING PROTEIN 1"/>
    <property type="match status" value="1"/>
</dbReference>
<keyword evidence="13" id="KW-0137">Centromere</keyword>
<proteinExistence type="predicted"/>
<dbReference type="PANTHER" id="PTHR16124">
    <property type="entry name" value="MIS18-BINDING PROTEIN 1"/>
    <property type="match status" value="1"/>
</dbReference>
<feature type="compositionally biased region" description="Basic residues" evidence="17">
    <location>
        <begin position="640"/>
        <end position="652"/>
    </location>
</feature>
<dbReference type="SUPFAM" id="SSF46689">
    <property type="entry name" value="Homeodomain-like"/>
    <property type="match status" value="1"/>
</dbReference>
<dbReference type="Pfam" id="PF00249">
    <property type="entry name" value="Myb_DNA-binding"/>
    <property type="match status" value="1"/>
</dbReference>
<evidence type="ECO:0000313" key="19">
    <source>
        <dbReference type="Ensembl" id="ENSPSIP00000019174.1"/>
    </source>
</evidence>
<keyword evidence="6" id="KW-0597">Phosphoprotein</keyword>
<dbReference type="eggNOG" id="ENOG502QRUS">
    <property type="taxonomic scope" value="Eukaryota"/>
</dbReference>
<evidence type="ECO:0000256" key="3">
    <source>
        <dbReference type="ARBA" id="ARBA00004584"/>
    </source>
</evidence>
<dbReference type="InterPro" id="IPR039110">
    <property type="entry name" value="KNL2-like"/>
</dbReference>
<dbReference type="EMBL" id="AGCU01069308">
    <property type="status" value="NOT_ANNOTATED_CDS"/>
    <property type="molecule type" value="Genomic_DNA"/>
</dbReference>
<evidence type="ECO:0000256" key="12">
    <source>
        <dbReference type="ARBA" id="ARBA00023306"/>
    </source>
</evidence>
<feature type="region of interest" description="Disordered" evidence="17">
    <location>
        <begin position="158"/>
        <end position="180"/>
    </location>
</feature>
<reference evidence="20" key="1">
    <citation type="submission" date="2011-10" db="EMBL/GenBank/DDBJ databases">
        <authorList>
            <consortium name="Soft-shell Turtle Genome Consortium"/>
        </authorList>
    </citation>
    <scope>NUCLEOTIDE SEQUENCE [LARGE SCALE GENOMIC DNA]</scope>
    <source>
        <strain evidence="20">Daiwa-1</strain>
    </source>
</reference>
<comment type="subcellular location">
    <subcellularLocation>
        <location evidence="3">Chromosome</location>
        <location evidence="3">Centromere</location>
    </subcellularLocation>
    <subcellularLocation>
        <location evidence="2">Nucleus</location>
    </subcellularLocation>
</comment>
<evidence type="ECO:0000256" key="1">
    <source>
        <dbReference type="ARBA" id="ARBA00003694"/>
    </source>
</evidence>
<evidence type="ECO:0000256" key="15">
    <source>
        <dbReference type="ARBA" id="ARBA00069467"/>
    </source>
</evidence>
<dbReference type="InterPro" id="IPR009057">
    <property type="entry name" value="Homeodomain-like_sf"/>
</dbReference>
<comment type="subunit">
    <text evidence="14">Interacts with SP1. Interacts with MIS18A. Identified in a complex containing MIS18A, OIP5/MIS18B, MIS18BP1, RBBP7 and RBBP4. Interacts with KAT7/HBO1. Interacts (via N-terminus) with FLNA (via N-terminus).</text>
</comment>
<dbReference type="CDD" id="cd00167">
    <property type="entry name" value="SANT"/>
    <property type="match status" value="1"/>
</dbReference>
<evidence type="ECO:0000256" key="8">
    <source>
        <dbReference type="ARBA" id="ARBA00022776"/>
    </source>
</evidence>
<dbReference type="AlphaFoldDB" id="K7GFW3"/>
<evidence type="ECO:0000256" key="2">
    <source>
        <dbReference type="ARBA" id="ARBA00004123"/>
    </source>
</evidence>
<feature type="compositionally biased region" description="Basic and acidic residues" evidence="17">
    <location>
        <begin position="996"/>
        <end position="1009"/>
    </location>
</feature>
<keyword evidence="9" id="KW-0832">Ubl conjugation</keyword>
<evidence type="ECO:0000256" key="13">
    <source>
        <dbReference type="ARBA" id="ARBA00023328"/>
    </source>
</evidence>
<dbReference type="STRING" id="13735.ENSPSIP00000019174"/>
<feature type="region of interest" description="Disordered" evidence="17">
    <location>
        <begin position="981"/>
        <end position="1012"/>
    </location>
</feature>
<dbReference type="Proteomes" id="UP000007267">
    <property type="component" value="Unassembled WGS sequence"/>
</dbReference>
<keyword evidence="10" id="KW-0238">DNA-binding</keyword>
<reference evidence="19" key="4">
    <citation type="submission" date="2025-09" db="UniProtKB">
        <authorList>
            <consortium name="Ensembl"/>
        </authorList>
    </citation>
    <scope>IDENTIFICATION</scope>
</reference>
<evidence type="ECO:0000256" key="16">
    <source>
        <dbReference type="ARBA" id="ARBA00079617"/>
    </source>
</evidence>
<dbReference type="PROSITE" id="PS50090">
    <property type="entry name" value="MYB_LIKE"/>
    <property type="match status" value="1"/>
</dbReference>
<keyword evidence="5" id="KW-1017">Isopeptide bond</keyword>
<feature type="compositionally biased region" description="Basic and acidic residues" evidence="17">
    <location>
        <begin position="626"/>
        <end position="638"/>
    </location>
</feature>
<dbReference type="SMART" id="SM00717">
    <property type="entry name" value="SANT"/>
    <property type="match status" value="1"/>
</dbReference>
<dbReference type="InterPro" id="IPR001005">
    <property type="entry name" value="SANT/Myb"/>
</dbReference>
<feature type="compositionally biased region" description="Basic and acidic residues" evidence="17">
    <location>
        <begin position="653"/>
        <end position="670"/>
    </location>
</feature>
<keyword evidence="4" id="KW-0158">Chromosome</keyword>
<dbReference type="GO" id="GO:0051301">
    <property type="term" value="P:cell division"/>
    <property type="evidence" value="ECO:0007669"/>
    <property type="project" value="UniProtKB-KW"/>
</dbReference>
<dbReference type="Ensembl" id="ENSPSIT00000019264.1">
    <property type="protein sequence ID" value="ENSPSIP00000019174.1"/>
    <property type="gene ID" value="ENSPSIG00000017031.1"/>
</dbReference>
<evidence type="ECO:0000256" key="5">
    <source>
        <dbReference type="ARBA" id="ARBA00022499"/>
    </source>
</evidence>
<evidence type="ECO:0000259" key="18">
    <source>
        <dbReference type="PROSITE" id="PS50090"/>
    </source>
</evidence>
<dbReference type="OMA" id="HSNCQNK"/>
<accession>K7GFW3</accession>
<reference evidence="19" key="3">
    <citation type="submission" date="2025-08" db="UniProtKB">
        <authorList>
            <consortium name="Ensembl"/>
        </authorList>
    </citation>
    <scope>IDENTIFICATION</scope>
</reference>
<dbReference type="GO" id="GO:0003677">
    <property type="term" value="F:DNA binding"/>
    <property type="evidence" value="ECO:0007669"/>
    <property type="project" value="UniProtKB-KW"/>
</dbReference>
<evidence type="ECO:0000256" key="17">
    <source>
        <dbReference type="SAM" id="MobiDB-lite"/>
    </source>
</evidence>
<feature type="region of interest" description="Disordered" evidence="17">
    <location>
        <begin position="306"/>
        <end position="340"/>
    </location>
</feature>
<reference evidence="20" key="2">
    <citation type="journal article" date="2013" name="Nat. Genet.">
        <title>The draft genomes of soft-shell turtle and green sea turtle yield insights into the development and evolution of the turtle-specific body plan.</title>
        <authorList>
            <person name="Wang Z."/>
            <person name="Pascual-Anaya J."/>
            <person name="Zadissa A."/>
            <person name="Li W."/>
            <person name="Niimura Y."/>
            <person name="Huang Z."/>
            <person name="Li C."/>
            <person name="White S."/>
            <person name="Xiong Z."/>
            <person name="Fang D."/>
            <person name="Wang B."/>
            <person name="Ming Y."/>
            <person name="Chen Y."/>
            <person name="Zheng Y."/>
            <person name="Kuraku S."/>
            <person name="Pignatelli M."/>
            <person name="Herrero J."/>
            <person name="Beal K."/>
            <person name="Nozawa M."/>
            <person name="Li Q."/>
            <person name="Wang J."/>
            <person name="Zhang H."/>
            <person name="Yu L."/>
            <person name="Shigenobu S."/>
            <person name="Wang J."/>
            <person name="Liu J."/>
            <person name="Flicek P."/>
            <person name="Searle S."/>
            <person name="Wang J."/>
            <person name="Kuratani S."/>
            <person name="Yin Y."/>
            <person name="Aken B."/>
            <person name="Zhang G."/>
            <person name="Irie N."/>
        </authorList>
    </citation>
    <scope>NUCLEOTIDE SEQUENCE [LARGE SCALE GENOMIC DNA]</scope>
    <source>
        <strain evidence="20">Daiwa-1</strain>
    </source>
</reference>
<dbReference type="EMBL" id="AGCU01069310">
    <property type="status" value="NOT_ANNOTATED_CDS"/>
    <property type="molecule type" value="Genomic_DNA"/>
</dbReference>
<dbReference type="EMBL" id="AGCU01069314">
    <property type="status" value="NOT_ANNOTATED_CDS"/>
    <property type="molecule type" value="Genomic_DNA"/>
</dbReference>
<feature type="domain" description="Myb-like" evidence="18">
    <location>
        <begin position="937"/>
        <end position="979"/>
    </location>
</feature>
<evidence type="ECO:0000313" key="20">
    <source>
        <dbReference type="Proteomes" id="UP000007267"/>
    </source>
</evidence>
<evidence type="ECO:0000256" key="9">
    <source>
        <dbReference type="ARBA" id="ARBA00022843"/>
    </source>
</evidence>
<dbReference type="GO" id="GO:0098654">
    <property type="term" value="C:CENP-A recruiting complex"/>
    <property type="evidence" value="ECO:0007669"/>
    <property type="project" value="Ensembl"/>
</dbReference>
<feature type="compositionally biased region" description="Basic and acidic residues" evidence="17">
    <location>
        <begin position="801"/>
        <end position="826"/>
    </location>
</feature>
<keyword evidence="7" id="KW-0132">Cell division</keyword>
<feature type="region of interest" description="Disordered" evidence="17">
    <location>
        <begin position="753"/>
        <end position="920"/>
    </location>
</feature>
<dbReference type="EMBL" id="AGCU01069309">
    <property type="status" value="NOT_ANNOTATED_CDS"/>
    <property type="molecule type" value="Genomic_DNA"/>
</dbReference>
<feature type="compositionally biased region" description="Polar residues" evidence="17">
    <location>
        <begin position="790"/>
        <end position="800"/>
    </location>
</feature>
<dbReference type="Pfam" id="PF09133">
    <property type="entry name" value="SANTA"/>
    <property type="match status" value="1"/>
</dbReference>
<keyword evidence="11" id="KW-0539">Nucleus</keyword>
<feature type="region of interest" description="Disordered" evidence="17">
    <location>
        <begin position="617"/>
        <end position="679"/>
    </location>
</feature>
<dbReference type="EMBL" id="AGCU01069313">
    <property type="status" value="NOT_ANNOTATED_CDS"/>
    <property type="molecule type" value="Genomic_DNA"/>
</dbReference>
<sequence length="1180" mass="133624">MTAAPVKNTHILKSPISSGRKGAMPLQAVFMSNIPSGLCDFKENSARGTGTFKKREGIFQSTLITEDTYAKEFLDLSEIRPVSDTVAMQVASCPQQQILPLKDKNVLKRKACDPLTRESPAKIFQRMKAKVSHEKQHPVPYKGKLLETNVNSDLILTPATNPAHQGRWDKKVSDEDNHQRDVKLPDKQIQLRKALHWTTVLQNKNVDSLSVVSESPQKFILRMKQKVQTQLQGPAMSNQIEQSISSRIANSPLIKSDFAKQVNNFNGESTVNNISRSQDDIFLVEPIDADDEMSQNTVVDTVNRNPNPSKTRVQLSERHGSGETIYASPHREGGPLQKSDWKTAQAIEKISDTDPQRPTQCLCNIMFSSPKVHIPRKQKPKEGDCKVLSSTSADKNDGNTHKQQKICLSDWRIKVINNNTAVCVEGKRIDMKELCWHSNAIVERVAYNQVKTISGSIYLLQGNIEPVSMRKDGFPCKFINRFKCGFPKLWKQYIENFLEELKSKEQDTDEAGNEKISSMDAVEVEEELMGDLKKQPITQNTTYEVALNNENRYLTPKCHPVQNDPDASYSRSGRRIKPPLNYWCGEREFVDNKLNVTMEEGGKNYLSLVCSNERSKKKTISSFPNSREHTAEKSEGKTKSQCKGKIYVKRANSKREIGPSDKRDSRRFVSDPDESDYEAELNNDKRAVVTLTPLKHKKVCENKLKYNSWTTEKSAAQSISKYGNETRNYKTNSGRELKTCQYSLRSQKHFCQDTLSTEDSSSKDEEDSNEDIPLSVKRKTKPSLEREIYKSSSDARSSQNETKKKSFEQRKTEDSAATFSHDRQLKIDLSGQKNQSEKEPQGKAPAGGPSSAPLTDRRVSTRKANINPPKYVFESDSEEEQADREFQRKEKKSKVSVKIHDHKIINSAKSSAVKSKESDRREMKNFFEPFPGATEDWTEKELQKLQRAVASFPKHKNGFWVDVAMALGTRSAEECQQKYMEDHQTKGSKKAATKTALDKKAPKDADKKQPVITARVGTLKRKQQMRDFLEHLPKDDHDDIFTATPLQNCRVKLPTFWESQDDDVFQLMDNNPITPSSAVFPLVKTPQCDHISPGMLGSINRRDYDKYVFRMQKNSKDKKGVWSNIKKKSAGTVFTTPTCRRTAFAFDQGAANNPVIGKLFAGDAAAPSDEEEQEDSYFST</sequence>
<gene>
    <name evidence="19" type="primary">MIS18BP1</name>
</gene>
<dbReference type="InterPro" id="IPR015216">
    <property type="entry name" value="SANTA"/>
</dbReference>
<organism evidence="19 20">
    <name type="scientific">Pelodiscus sinensis</name>
    <name type="common">Chinese softshell turtle</name>
    <name type="synonym">Trionyx sinensis</name>
    <dbReference type="NCBI Taxonomy" id="13735"/>
    <lineage>
        <taxon>Eukaryota</taxon>
        <taxon>Metazoa</taxon>
        <taxon>Chordata</taxon>
        <taxon>Craniata</taxon>
        <taxon>Vertebrata</taxon>
        <taxon>Euteleostomi</taxon>
        <taxon>Archelosauria</taxon>
        <taxon>Testudinata</taxon>
        <taxon>Testudines</taxon>
        <taxon>Cryptodira</taxon>
        <taxon>Trionychia</taxon>
        <taxon>Trionychidae</taxon>
        <taxon>Pelodiscus</taxon>
    </lineage>
</organism>
<keyword evidence="20" id="KW-1185">Reference proteome</keyword>
<keyword evidence="8" id="KW-0498">Mitosis</keyword>
<feature type="compositionally biased region" description="Basic and acidic residues" evidence="17">
    <location>
        <begin position="166"/>
        <end position="180"/>
    </location>
</feature>
<dbReference type="Gene3D" id="1.10.10.60">
    <property type="entry name" value="Homeodomain-like"/>
    <property type="match status" value="1"/>
</dbReference>
<evidence type="ECO:0000256" key="4">
    <source>
        <dbReference type="ARBA" id="ARBA00022454"/>
    </source>
</evidence>
<dbReference type="GeneTree" id="ENSGT00390000007395"/>
<comment type="function">
    <text evidence="1">Required for recruitment of CENPA to centromeres and normal chromosome segregation during mitosis.</text>
</comment>
<evidence type="ECO:0000256" key="7">
    <source>
        <dbReference type="ARBA" id="ARBA00022618"/>
    </source>
</evidence>
<dbReference type="HOGENOM" id="CLU_009019_1_0_1"/>
<keyword evidence="12" id="KW-0131">Cell cycle</keyword>
<evidence type="ECO:0000256" key="14">
    <source>
        <dbReference type="ARBA" id="ARBA00063953"/>
    </source>
</evidence>
<dbReference type="EMBL" id="AGCU01069311">
    <property type="status" value="NOT_ANNOTATED_CDS"/>
    <property type="molecule type" value="Genomic_DNA"/>
</dbReference>
<feature type="region of interest" description="Disordered" evidence="17">
    <location>
        <begin position="373"/>
        <end position="399"/>
    </location>
</feature>
<protein>
    <recommendedName>
        <fullName evidence="15">Mis18-binding protein 1</fullName>
    </recommendedName>
    <alternativeName>
        <fullName evidence="16">Kinetochore-associated protein KNL-2 homolog</fullName>
    </alternativeName>
</protein>